<organism evidence="2">
    <name type="scientific">Planktothricoides sp. SpSt-374</name>
    <dbReference type="NCBI Taxonomy" id="2282167"/>
    <lineage>
        <taxon>Bacteria</taxon>
        <taxon>Bacillati</taxon>
        <taxon>Cyanobacteriota</taxon>
        <taxon>Cyanophyceae</taxon>
        <taxon>Oscillatoriophycideae</taxon>
        <taxon>Oscillatoriales</taxon>
        <taxon>Oscillatoriaceae</taxon>
        <taxon>Planktothricoides</taxon>
    </lineage>
</organism>
<keyword evidence="2" id="KW-0012">Acyltransferase</keyword>
<proteinExistence type="predicted"/>
<dbReference type="EMBL" id="DSPX01000197">
    <property type="protein sequence ID" value="HGG02694.1"/>
    <property type="molecule type" value="Genomic_DNA"/>
</dbReference>
<gene>
    <name evidence="2" type="ORF">ENR15_19145</name>
</gene>
<feature type="domain" description="Phospholipid/glycerol acyltransferase" evidence="1">
    <location>
        <begin position="66"/>
        <end position="210"/>
    </location>
</feature>
<dbReference type="SMART" id="SM00563">
    <property type="entry name" value="PlsC"/>
    <property type="match status" value="1"/>
</dbReference>
<dbReference type="SUPFAM" id="SSF69593">
    <property type="entry name" value="Glycerol-3-phosphate (1)-acyltransferase"/>
    <property type="match status" value="1"/>
</dbReference>
<protein>
    <submittedName>
        <fullName evidence="2">1-acyl-sn-glycerol-3-phosphate acyltransferase</fullName>
    </submittedName>
</protein>
<dbReference type="InterPro" id="IPR002123">
    <property type="entry name" value="Plipid/glycerol_acylTrfase"/>
</dbReference>
<evidence type="ECO:0000313" key="2">
    <source>
        <dbReference type="EMBL" id="HGG02694.1"/>
    </source>
</evidence>
<comment type="caution">
    <text evidence="2">The sequence shown here is derived from an EMBL/GenBank/DDBJ whole genome shotgun (WGS) entry which is preliminary data.</text>
</comment>
<accession>A0A7C3VJ27</accession>
<dbReference type="GO" id="GO:0016746">
    <property type="term" value="F:acyltransferase activity"/>
    <property type="evidence" value="ECO:0007669"/>
    <property type="project" value="UniProtKB-KW"/>
</dbReference>
<dbReference type="AlphaFoldDB" id="A0A7C3VJ27"/>
<name>A0A7C3VJ27_9CYAN</name>
<keyword evidence="2" id="KW-0808">Transferase</keyword>
<sequence>MANVINQAQPPLKFIAPAFNPMVLQVVRVLLPGWIRLRSPLAEIQGQNLERLAQLYQEFEQGKIRFIIAFRHPSIRDPLALVYTLWHLLPQAAKTANISLTQPTHAHFLYDRGIPLWAGPAVGWLFSQLGGISILRGKLDRLGLRTARELFATGKFPLAAAPEGATNGHNEIISPIEPGISQMAFWCAEDLHKAGTNQEVFIVPLGIKYHYLQENWEALEALMTAMESDCGLPPLPGDRTINPKASELYPRLIRLGNHLLSLMEDFYRQFYHQDIPKDNQPELPGRLKVILDVALQVAEQYFDIKPKGGLVDRCRRLEQAGWDCIYREDIENPEALSPVERGLANLVAEEANLRMWHMRLVESFVAVTGQYVRENPTFERFAETTLLVAKTISRIKRGSPFAGELLGQQRVVLQVGEPLSVTNRWDAYQTNRRSAVSELTADLQSALEAMM</sequence>
<reference evidence="2" key="1">
    <citation type="journal article" date="2020" name="mSystems">
        <title>Genome- and Community-Level Interaction Insights into Carbon Utilization and Element Cycling Functions of Hydrothermarchaeota in Hydrothermal Sediment.</title>
        <authorList>
            <person name="Zhou Z."/>
            <person name="Liu Y."/>
            <person name="Xu W."/>
            <person name="Pan J."/>
            <person name="Luo Z.H."/>
            <person name="Li M."/>
        </authorList>
    </citation>
    <scope>NUCLEOTIDE SEQUENCE [LARGE SCALE GENOMIC DNA]</scope>
    <source>
        <strain evidence="2">SpSt-374</strain>
    </source>
</reference>
<evidence type="ECO:0000259" key="1">
    <source>
        <dbReference type="SMART" id="SM00563"/>
    </source>
</evidence>